<protein>
    <recommendedName>
        <fullName evidence="3">Protease PrsW</fullName>
    </recommendedName>
</protein>
<feature type="transmembrane region" description="Helical" evidence="10">
    <location>
        <begin position="98"/>
        <end position="119"/>
    </location>
</feature>
<dbReference type="GO" id="GO:0008233">
    <property type="term" value="F:peptidase activity"/>
    <property type="evidence" value="ECO:0007669"/>
    <property type="project" value="UniProtKB-KW"/>
</dbReference>
<dbReference type="EMBL" id="CP005290">
    <property type="protein sequence ID" value="AGK61805.1"/>
    <property type="molecule type" value="Genomic_DNA"/>
</dbReference>
<feature type="transmembrane region" description="Helical" evidence="10">
    <location>
        <begin position="36"/>
        <end position="55"/>
    </location>
</feature>
<feature type="transmembrane region" description="Helical" evidence="10">
    <location>
        <begin position="131"/>
        <end position="153"/>
    </location>
</feature>
<comment type="similarity">
    <text evidence="2">Belongs to the protease PrsW family.</text>
</comment>
<dbReference type="AlphaFoldDB" id="N0BNB8"/>
<dbReference type="RefSeq" id="WP_015591403.1">
    <property type="nucleotide sequence ID" value="NC_021169.1"/>
</dbReference>
<evidence type="ECO:0000256" key="9">
    <source>
        <dbReference type="ARBA" id="ARBA00023136"/>
    </source>
</evidence>
<evidence type="ECO:0000256" key="7">
    <source>
        <dbReference type="ARBA" id="ARBA00022801"/>
    </source>
</evidence>
<evidence type="ECO:0000256" key="2">
    <source>
        <dbReference type="ARBA" id="ARBA00009165"/>
    </source>
</evidence>
<keyword evidence="12" id="KW-1185">Reference proteome</keyword>
<dbReference type="OrthoDB" id="248468at2157"/>
<dbReference type="GeneID" id="15393470"/>
<evidence type="ECO:0000256" key="3">
    <source>
        <dbReference type="ARBA" id="ARBA00018997"/>
    </source>
</evidence>
<keyword evidence="5" id="KW-0645">Protease</keyword>
<evidence type="ECO:0000256" key="8">
    <source>
        <dbReference type="ARBA" id="ARBA00022989"/>
    </source>
</evidence>
<dbReference type="eggNOG" id="arCOG02985">
    <property type="taxonomic scope" value="Archaea"/>
</dbReference>
<dbReference type="PIRSF" id="PIRSF016933">
    <property type="entry name" value="PrsW"/>
    <property type="match status" value="1"/>
</dbReference>
<keyword evidence="8 10" id="KW-1133">Transmembrane helix</keyword>
<feature type="transmembrane region" description="Helical" evidence="10">
    <location>
        <begin position="165"/>
        <end position="182"/>
    </location>
</feature>
<accession>N0BNB8</accession>
<evidence type="ECO:0000256" key="6">
    <source>
        <dbReference type="ARBA" id="ARBA00022692"/>
    </source>
</evidence>
<proteinExistence type="inferred from homology"/>
<keyword evidence="7" id="KW-0378">Hydrolase</keyword>
<dbReference type="GO" id="GO:0005886">
    <property type="term" value="C:plasma membrane"/>
    <property type="evidence" value="ECO:0007669"/>
    <property type="project" value="UniProtKB-SubCell"/>
</dbReference>
<dbReference type="Proteomes" id="UP000013307">
    <property type="component" value="Chromosome"/>
</dbReference>
<evidence type="ECO:0000256" key="10">
    <source>
        <dbReference type="SAM" id="Phobius"/>
    </source>
</evidence>
<keyword evidence="4" id="KW-1003">Cell membrane</keyword>
<evidence type="ECO:0000256" key="1">
    <source>
        <dbReference type="ARBA" id="ARBA00004651"/>
    </source>
</evidence>
<evidence type="ECO:0000313" key="12">
    <source>
        <dbReference type="Proteomes" id="UP000013307"/>
    </source>
</evidence>
<evidence type="ECO:0000313" key="11">
    <source>
        <dbReference type="EMBL" id="AGK61805.1"/>
    </source>
</evidence>
<dbReference type="InterPro" id="IPR023596">
    <property type="entry name" value="Peptidase_PrsW_arch/bac"/>
</dbReference>
<dbReference type="Pfam" id="PF13367">
    <property type="entry name" value="PrsW-protease"/>
    <property type="match status" value="1"/>
</dbReference>
<name>N0BNB8_9EURY</name>
<dbReference type="GO" id="GO:0006508">
    <property type="term" value="P:proteolysis"/>
    <property type="evidence" value="ECO:0007669"/>
    <property type="project" value="UniProtKB-KW"/>
</dbReference>
<gene>
    <name evidence="11" type="ORF">Asulf_01835</name>
</gene>
<dbReference type="InterPro" id="IPR026898">
    <property type="entry name" value="PrsW"/>
</dbReference>
<keyword evidence="9 10" id="KW-0472">Membrane</keyword>
<reference evidence="11 12" key="1">
    <citation type="journal article" date="2013" name="Genome Announc.">
        <title>Complete Genome Sequence of the Thermophilic and Facultatively Chemolithoautotrophic Sulfate Reducer Archaeoglobus sulfaticallidus Strain PM70-1T.</title>
        <authorList>
            <person name="Stokke R."/>
            <person name="Hocking W.P."/>
            <person name="Steinsbu B.O."/>
            <person name="Steen I.H."/>
        </authorList>
    </citation>
    <scope>NUCLEOTIDE SEQUENCE [LARGE SCALE GENOMIC DNA]</scope>
    <source>
        <strain evidence="11">PM70-1</strain>
    </source>
</reference>
<dbReference type="PANTHER" id="PTHR36844">
    <property type="entry name" value="PROTEASE PRSW"/>
    <property type="match status" value="1"/>
</dbReference>
<dbReference type="KEGG" id="ast:Asulf_01835"/>
<dbReference type="PANTHER" id="PTHR36844:SF1">
    <property type="entry name" value="PROTEASE PRSW"/>
    <property type="match status" value="1"/>
</dbReference>
<dbReference type="STRING" id="387631.Asulf_01835"/>
<comment type="subcellular location">
    <subcellularLocation>
        <location evidence="1">Cell membrane</location>
        <topology evidence="1">Multi-pass membrane protein</topology>
    </subcellularLocation>
</comment>
<feature type="transmembrane region" description="Helical" evidence="10">
    <location>
        <begin position="6"/>
        <end position="24"/>
    </location>
</feature>
<keyword evidence="6 10" id="KW-0812">Transmembrane</keyword>
<dbReference type="HOGENOM" id="CLU_081250_1_0_2"/>
<feature type="transmembrane region" description="Helical" evidence="10">
    <location>
        <begin position="188"/>
        <end position="210"/>
    </location>
</feature>
<evidence type="ECO:0000256" key="4">
    <source>
        <dbReference type="ARBA" id="ARBA00022475"/>
    </source>
</evidence>
<evidence type="ECO:0000256" key="5">
    <source>
        <dbReference type="ARBA" id="ARBA00022670"/>
    </source>
</evidence>
<sequence length="222" mass="24746">MPDTLYFLILISYVPAIALVWYFYHKDKYEPEPAKYIAITFFYGAIVSVGIAMFLERLASYIFPQAALFIALISASIEEPSKALAIRIPYDSKQMDGLMDGVVYGVTAGLGFAATENLLYGLGFGIQVTLIRIILTPFAHGAWSAIVGVGYGLKAEGYVRSIIPFLLLAMFMHFLWNFLIFMSSDNMLYLLLILLLLLINIGIIGFLVYLGTKEDMAKYGID</sequence>
<organism evidence="11 12">
    <name type="scientific">Archaeoglobus sulfaticallidus PM70-1</name>
    <dbReference type="NCBI Taxonomy" id="387631"/>
    <lineage>
        <taxon>Archaea</taxon>
        <taxon>Methanobacteriati</taxon>
        <taxon>Methanobacteriota</taxon>
        <taxon>Archaeoglobi</taxon>
        <taxon>Archaeoglobales</taxon>
        <taxon>Archaeoglobaceae</taxon>
        <taxon>Archaeoglobus</taxon>
    </lineage>
</organism>